<keyword evidence="1" id="KW-1133">Transmembrane helix</keyword>
<dbReference type="InterPro" id="IPR038780">
    <property type="entry name" value="ALN"/>
</dbReference>
<evidence type="ECO:0000313" key="2">
    <source>
        <dbReference type="Ensembl" id="ENSENLP00000029347.1"/>
    </source>
</evidence>
<organism evidence="2 3">
    <name type="scientific">Echeneis naucrates</name>
    <name type="common">Live sharksucker</name>
    <dbReference type="NCBI Taxonomy" id="173247"/>
    <lineage>
        <taxon>Eukaryota</taxon>
        <taxon>Metazoa</taxon>
        <taxon>Chordata</taxon>
        <taxon>Craniata</taxon>
        <taxon>Vertebrata</taxon>
        <taxon>Euteleostomi</taxon>
        <taxon>Actinopterygii</taxon>
        <taxon>Neopterygii</taxon>
        <taxon>Teleostei</taxon>
        <taxon>Neoteleostei</taxon>
        <taxon>Acanthomorphata</taxon>
        <taxon>Carangaria</taxon>
        <taxon>Carangiformes</taxon>
        <taxon>Echeneidae</taxon>
        <taxon>Echeneis</taxon>
    </lineage>
</organism>
<dbReference type="Ensembl" id="ENSENLT00000030220.1">
    <property type="protein sequence ID" value="ENSENLP00000029347.1"/>
    <property type="gene ID" value="ENSENLG00000013100.1"/>
</dbReference>
<feature type="transmembrane region" description="Helical" evidence="1">
    <location>
        <begin position="32"/>
        <end position="54"/>
    </location>
</feature>
<name>A0A665VDI3_ECHNA</name>
<proteinExistence type="predicted"/>
<keyword evidence="1" id="KW-0812">Transmembrane</keyword>
<protein>
    <submittedName>
        <fullName evidence="2">Uncharacterized protein</fullName>
    </submittedName>
</protein>
<reference evidence="2" key="2">
    <citation type="submission" date="2025-08" db="UniProtKB">
        <authorList>
            <consortium name="Ensembl"/>
        </authorList>
    </citation>
    <scope>IDENTIFICATION</scope>
</reference>
<dbReference type="InParanoid" id="A0A665VDI3"/>
<dbReference type="Pfam" id="PF17696">
    <property type="entry name" value="ALN"/>
    <property type="match status" value="1"/>
</dbReference>
<reference evidence="2" key="1">
    <citation type="submission" date="2021-04" db="EMBL/GenBank/DDBJ databases">
        <authorList>
            <consortium name="Wellcome Sanger Institute Data Sharing"/>
        </authorList>
    </citation>
    <scope>NUCLEOTIDE SEQUENCE [LARGE SCALE GENOMIC DNA]</scope>
</reference>
<accession>A0A665VDI3</accession>
<keyword evidence="1" id="KW-0472">Membrane</keyword>
<sequence>MGRSAGGMAESEGERRMCPSKGAPLSLPQHPYWFDFLIFVLFDVALFLVIYFLVP</sequence>
<dbReference type="OMA" id="HSYWVDL"/>
<dbReference type="AlphaFoldDB" id="A0A665VDI3"/>
<dbReference type="Proteomes" id="UP000472264">
    <property type="component" value="Chromosome 23"/>
</dbReference>
<evidence type="ECO:0000313" key="3">
    <source>
        <dbReference type="Proteomes" id="UP000472264"/>
    </source>
</evidence>
<keyword evidence="3" id="KW-1185">Reference proteome</keyword>
<evidence type="ECO:0000256" key="1">
    <source>
        <dbReference type="SAM" id="Phobius"/>
    </source>
</evidence>
<reference evidence="2" key="3">
    <citation type="submission" date="2025-09" db="UniProtKB">
        <authorList>
            <consortium name="Ensembl"/>
        </authorList>
    </citation>
    <scope>IDENTIFICATION</scope>
</reference>